<comment type="caution">
    <text evidence="2">The sequence shown here is derived from an EMBL/GenBank/DDBJ whole genome shotgun (WGS) entry which is preliminary data.</text>
</comment>
<dbReference type="EMBL" id="JAHDYS010000013">
    <property type="protein sequence ID" value="MBT1072792.1"/>
    <property type="molecule type" value="Genomic_DNA"/>
</dbReference>
<sequence length="253" mass="29452">MMQYLRSGLRLSPTPEQEARQEIDRMLEQAGWLVQDVKNVNLHAGRGVAIREFPLERGFGIAEFRTSPMPRIAVTVDMIATGTDIKPFEIVFFMRMIRSRSFFEQMKGRGVRVAELIEKPPYLWRIDRLWDAYAALEQSKVKGAGSRRLWTDIVSLVRFALHQEPLLEPFEEHVHERFAAWIAKQEAQGKTFNAEQRWWLERIRDHVIGSIEIGRDDFEFTPFKENGGIGKVYQLFGEELWGMLEELNEVLAA</sequence>
<keyword evidence="3" id="KW-1185">Reference proteome</keyword>
<dbReference type="Pfam" id="PF08463">
    <property type="entry name" value="EcoEI_R_C"/>
    <property type="match status" value="1"/>
</dbReference>
<organism evidence="2 3">
    <name type="scientific">Pelotalea chapellei</name>
    <dbReference type="NCBI Taxonomy" id="44671"/>
    <lineage>
        <taxon>Bacteria</taxon>
        <taxon>Pseudomonadati</taxon>
        <taxon>Thermodesulfobacteriota</taxon>
        <taxon>Desulfuromonadia</taxon>
        <taxon>Geobacterales</taxon>
        <taxon>Geobacteraceae</taxon>
        <taxon>Pelotalea</taxon>
    </lineage>
</organism>
<evidence type="ECO:0000313" key="2">
    <source>
        <dbReference type="EMBL" id="MBT1072792.1"/>
    </source>
</evidence>
<gene>
    <name evidence="2" type="ORF">KJB30_13430</name>
</gene>
<dbReference type="PANTHER" id="PTHR47396:SF1">
    <property type="entry name" value="ATP-DEPENDENT HELICASE IRC3-RELATED"/>
    <property type="match status" value="1"/>
</dbReference>
<reference evidence="2 3" key="1">
    <citation type="submission" date="2021-05" db="EMBL/GenBank/DDBJ databases">
        <title>The draft genome of Geobacter chapellei DSM 13688.</title>
        <authorList>
            <person name="Xu Z."/>
            <person name="Masuda Y."/>
            <person name="Itoh H."/>
            <person name="Senoo K."/>
        </authorList>
    </citation>
    <scope>NUCLEOTIDE SEQUENCE [LARGE SCALE GENOMIC DNA]</scope>
    <source>
        <strain evidence="2 3">DSM 13688</strain>
    </source>
</reference>
<dbReference type="InterPro" id="IPR050742">
    <property type="entry name" value="Helicase_Restrict-Modif_Enz"/>
</dbReference>
<accession>A0ABS5UAU6</accession>
<evidence type="ECO:0000259" key="1">
    <source>
        <dbReference type="Pfam" id="PF08463"/>
    </source>
</evidence>
<dbReference type="Proteomes" id="UP000784128">
    <property type="component" value="Unassembled WGS sequence"/>
</dbReference>
<protein>
    <recommendedName>
        <fullName evidence="1">EcoEI R protein C-terminal domain-containing protein</fullName>
    </recommendedName>
</protein>
<dbReference type="InterPro" id="IPR027417">
    <property type="entry name" value="P-loop_NTPase"/>
</dbReference>
<evidence type="ECO:0000313" key="3">
    <source>
        <dbReference type="Proteomes" id="UP000784128"/>
    </source>
</evidence>
<dbReference type="InterPro" id="IPR013670">
    <property type="entry name" value="EcoEI_R_C_dom"/>
</dbReference>
<dbReference type="PANTHER" id="PTHR47396">
    <property type="entry name" value="TYPE I RESTRICTION ENZYME ECOKI R PROTEIN"/>
    <property type="match status" value="1"/>
</dbReference>
<name>A0ABS5UAU6_9BACT</name>
<dbReference type="SUPFAM" id="SSF52540">
    <property type="entry name" value="P-loop containing nucleoside triphosphate hydrolases"/>
    <property type="match status" value="1"/>
</dbReference>
<feature type="domain" description="EcoEI R protein C-terminal" evidence="1">
    <location>
        <begin position="115"/>
        <end position="251"/>
    </location>
</feature>
<proteinExistence type="predicted"/>
<dbReference type="Gene3D" id="3.40.50.300">
    <property type="entry name" value="P-loop containing nucleotide triphosphate hydrolases"/>
    <property type="match status" value="1"/>
</dbReference>